<keyword evidence="2" id="KW-1185">Reference proteome</keyword>
<proteinExistence type="predicted"/>
<dbReference type="EMBL" id="JADNRY010000345">
    <property type="protein sequence ID" value="KAF9058826.1"/>
    <property type="molecule type" value="Genomic_DNA"/>
</dbReference>
<sequence>MGPFASIEIFAVDFSDEETIWVVANKDAHLLSSITHFFGRQLHFRPEENSVFRPHRNPKHPPGGFLITEGYKMDPILRIDPRFPSVTPVDISLIILVLPFVCGLTVFQYGEVELIINGVPESVLADHEWPLTIGDLPYFVTSNTPGSMVPLSHTVPCGKKVHSWETAPGQCLKPGGSLGIRIIGPDNETYITTTTHGFVPTPQPAFVTDVAQKTRRLFANVSSFLWKKALYFARPTVPAPNPWPPYKPFTWPSSPEPPVTSIPFWVSKVGASSLGAKVFSVFPIYCARKRADIGKITATYDFPSSTQPYPSGYTHDLSFITGENLPQMAALPGLPQLTGFIPYESVFDYRSKAIFTVTYPYVSAGNSSIEPDGRTLDRVSDLSVCQSVLSGAQWIFPDAHHISRAILWRSNSKPDTIRRKDEIGDINVSDLALGGPVLCAGNGDILGAVVPASAQVLCFQNFQKAISSRFGPRTGFGHDPSGACYKGGFKLPQFMYDSRIDMQGMSVSTSDQLGLALDAPTATAGTRRKSL</sequence>
<evidence type="ECO:0000313" key="2">
    <source>
        <dbReference type="Proteomes" id="UP000772434"/>
    </source>
</evidence>
<gene>
    <name evidence="1" type="ORF">BDP27DRAFT_1453714</name>
</gene>
<reference evidence="1" key="1">
    <citation type="submission" date="2020-11" db="EMBL/GenBank/DDBJ databases">
        <authorList>
            <consortium name="DOE Joint Genome Institute"/>
            <person name="Ahrendt S."/>
            <person name="Riley R."/>
            <person name="Andreopoulos W."/>
            <person name="Labutti K."/>
            <person name="Pangilinan J."/>
            <person name="Ruiz-Duenas F.J."/>
            <person name="Barrasa J.M."/>
            <person name="Sanchez-Garcia M."/>
            <person name="Camarero S."/>
            <person name="Miyauchi S."/>
            <person name="Serrano A."/>
            <person name="Linde D."/>
            <person name="Babiker R."/>
            <person name="Drula E."/>
            <person name="Ayuso-Fernandez I."/>
            <person name="Pacheco R."/>
            <person name="Padilla G."/>
            <person name="Ferreira P."/>
            <person name="Barriuso J."/>
            <person name="Kellner H."/>
            <person name="Castanera R."/>
            <person name="Alfaro M."/>
            <person name="Ramirez L."/>
            <person name="Pisabarro A.G."/>
            <person name="Kuo A."/>
            <person name="Tritt A."/>
            <person name="Lipzen A."/>
            <person name="He G."/>
            <person name="Yan M."/>
            <person name="Ng V."/>
            <person name="Cullen D."/>
            <person name="Martin F."/>
            <person name="Rosso M.-N."/>
            <person name="Henrissat B."/>
            <person name="Hibbett D."/>
            <person name="Martinez A.T."/>
            <person name="Grigoriev I.V."/>
        </authorList>
    </citation>
    <scope>NUCLEOTIDE SEQUENCE</scope>
    <source>
        <strain evidence="1">AH 40177</strain>
    </source>
</reference>
<accession>A0A9P5P8R4</accession>
<name>A0A9P5P8R4_9AGAR</name>
<protein>
    <submittedName>
        <fullName evidence="1">Uncharacterized protein</fullName>
    </submittedName>
</protein>
<dbReference type="AlphaFoldDB" id="A0A9P5P8R4"/>
<organism evidence="1 2">
    <name type="scientific">Rhodocollybia butyracea</name>
    <dbReference type="NCBI Taxonomy" id="206335"/>
    <lineage>
        <taxon>Eukaryota</taxon>
        <taxon>Fungi</taxon>
        <taxon>Dikarya</taxon>
        <taxon>Basidiomycota</taxon>
        <taxon>Agaricomycotina</taxon>
        <taxon>Agaricomycetes</taxon>
        <taxon>Agaricomycetidae</taxon>
        <taxon>Agaricales</taxon>
        <taxon>Marasmiineae</taxon>
        <taxon>Omphalotaceae</taxon>
        <taxon>Rhodocollybia</taxon>
    </lineage>
</organism>
<dbReference type="OrthoDB" id="3009558at2759"/>
<dbReference type="Proteomes" id="UP000772434">
    <property type="component" value="Unassembled WGS sequence"/>
</dbReference>
<comment type="caution">
    <text evidence="1">The sequence shown here is derived from an EMBL/GenBank/DDBJ whole genome shotgun (WGS) entry which is preliminary data.</text>
</comment>
<evidence type="ECO:0000313" key="1">
    <source>
        <dbReference type="EMBL" id="KAF9058826.1"/>
    </source>
</evidence>